<keyword evidence="4 6" id="KW-0472">Membrane</keyword>
<keyword evidence="8" id="KW-1185">Reference proteome</keyword>
<evidence type="ECO:0000313" key="8">
    <source>
        <dbReference type="Proteomes" id="UP000887568"/>
    </source>
</evidence>
<keyword evidence="2 6" id="KW-0812">Transmembrane</keyword>
<feature type="transmembrane region" description="Helical" evidence="6">
    <location>
        <begin position="190"/>
        <end position="210"/>
    </location>
</feature>
<evidence type="ECO:0000256" key="2">
    <source>
        <dbReference type="ARBA" id="ARBA00022692"/>
    </source>
</evidence>
<feature type="transmembrane region" description="Helical" evidence="6">
    <location>
        <begin position="322"/>
        <end position="341"/>
    </location>
</feature>
<reference evidence="7" key="1">
    <citation type="submission" date="2022-11" db="UniProtKB">
        <authorList>
            <consortium name="EnsemblMetazoa"/>
        </authorList>
    </citation>
    <scope>IDENTIFICATION</scope>
</reference>
<dbReference type="AlphaFoldDB" id="A0A914A133"/>
<dbReference type="PANTHER" id="PTHR11040:SF140">
    <property type="entry name" value="ZRT (ZRT), IRT- (IRT-) LIKE PROTEIN TRANSPORTER"/>
    <property type="match status" value="1"/>
</dbReference>
<feature type="region of interest" description="Disordered" evidence="5">
    <location>
        <begin position="126"/>
        <end position="178"/>
    </location>
</feature>
<dbReference type="InterPro" id="IPR003689">
    <property type="entry name" value="ZIP"/>
</dbReference>
<dbReference type="PANTHER" id="PTHR11040">
    <property type="entry name" value="ZINC/IRON TRANSPORTER"/>
    <property type="match status" value="1"/>
</dbReference>
<dbReference type="GO" id="GO:0005886">
    <property type="term" value="C:plasma membrane"/>
    <property type="evidence" value="ECO:0007669"/>
    <property type="project" value="TreeGrafter"/>
</dbReference>
<evidence type="ECO:0000313" key="7">
    <source>
        <dbReference type="EnsemblMetazoa" id="XP_038057061.1"/>
    </source>
</evidence>
<dbReference type="InterPro" id="IPR036259">
    <property type="entry name" value="MFS_trans_sf"/>
</dbReference>
<dbReference type="GeneID" id="119728754"/>
<dbReference type="Proteomes" id="UP000887568">
    <property type="component" value="Unplaced"/>
</dbReference>
<organism evidence="7 8">
    <name type="scientific">Patiria miniata</name>
    <name type="common">Bat star</name>
    <name type="synonym">Asterina miniata</name>
    <dbReference type="NCBI Taxonomy" id="46514"/>
    <lineage>
        <taxon>Eukaryota</taxon>
        <taxon>Metazoa</taxon>
        <taxon>Echinodermata</taxon>
        <taxon>Eleutherozoa</taxon>
        <taxon>Asterozoa</taxon>
        <taxon>Asteroidea</taxon>
        <taxon>Valvatacea</taxon>
        <taxon>Valvatida</taxon>
        <taxon>Asterinidae</taxon>
        <taxon>Patiria</taxon>
    </lineage>
</organism>
<protein>
    <submittedName>
        <fullName evidence="7">Uncharacterized protein</fullName>
    </submittedName>
</protein>
<sequence length="345" mass="37496">MLQATEIKVVAIFILLGAALLFGLAPVCLFSKSSMTDPKHRARLRRVVGWLNAFAGGVFMGIALIHLLPEARRLLIDAFKMQNMMYHFNWAELIAACGFFLIVFVEQIVYLCQERLGNNDEASEEVAFADKDRSPSDKTYTNETSPKSKSDVKSAAAEPDIDDAGDKTALTPASSTEDDPMNLPVRLTTLRAVILLISLSLHSIFEGLAIGLQLTRKDVIDIFIAIALHKGIEAFTISISFAQTYASHTAKTVYCVAFALMSPLGVAIGIPIAMSTRNQQKAVPGSSLMINAILQALATGTFMFVTFIEILPHELNSKKDGLLKFVSIVAGFAAISALNAIEHDM</sequence>
<dbReference type="OMA" id="QECGIIG"/>
<keyword evidence="3 6" id="KW-1133">Transmembrane helix</keyword>
<evidence type="ECO:0000256" key="5">
    <source>
        <dbReference type="SAM" id="MobiDB-lite"/>
    </source>
</evidence>
<accession>A0A914A133</accession>
<feature type="transmembrane region" description="Helical" evidence="6">
    <location>
        <begin position="50"/>
        <end position="68"/>
    </location>
</feature>
<feature type="transmembrane region" description="Helical" evidence="6">
    <location>
        <begin position="88"/>
        <end position="105"/>
    </location>
</feature>
<comment type="subcellular location">
    <subcellularLocation>
        <location evidence="1">Membrane</location>
        <topology evidence="1">Multi-pass membrane protein</topology>
    </subcellularLocation>
</comment>
<evidence type="ECO:0000256" key="1">
    <source>
        <dbReference type="ARBA" id="ARBA00004141"/>
    </source>
</evidence>
<dbReference type="RefSeq" id="XP_038057061.1">
    <property type="nucleotide sequence ID" value="XM_038201133.1"/>
</dbReference>
<dbReference type="OrthoDB" id="448280at2759"/>
<dbReference type="Pfam" id="PF02535">
    <property type="entry name" value="Zip"/>
    <property type="match status" value="1"/>
</dbReference>
<name>A0A914A133_PATMI</name>
<evidence type="ECO:0000256" key="3">
    <source>
        <dbReference type="ARBA" id="ARBA00022989"/>
    </source>
</evidence>
<proteinExistence type="predicted"/>
<evidence type="ECO:0000256" key="6">
    <source>
        <dbReference type="SAM" id="Phobius"/>
    </source>
</evidence>
<dbReference type="EnsemblMetazoa" id="XM_038201133.1">
    <property type="protein sequence ID" value="XP_038057061.1"/>
    <property type="gene ID" value="LOC119728754"/>
</dbReference>
<dbReference type="Gene3D" id="1.20.1250.20">
    <property type="entry name" value="MFS general substrate transporter like domains"/>
    <property type="match status" value="1"/>
</dbReference>
<feature type="transmembrane region" description="Helical" evidence="6">
    <location>
        <begin position="253"/>
        <end position="276"/>
    </location>
</feature>
<feature type="transmembrane region" description="Helical" evidence="6">
    <location>
        <begin position="288"/>
        <end position="310"/>
    </location>
</feature>
<evidence type="ECO:0000256" key="4">
    <source>
        <dbReference type="ARBA" id="ARBA00023136"/>
    </source>
</evidence>
<feature type="transmembrane region" description="Helical" evidence="6">
    <location>
        <begin position="12"/>
        <end position="30"/>
    </location>
</feature>
<dbReference type="GO" id="GO:0005385">
    <property type="term" value="F:zinc ion transmembrane transporter activity"/>
    <property type="evidence" value="ECO:0007669"/>
    <property type="project" value="TreeGrafter"/>
</dbReference>